<dbReference type="EMBL" id="JAIWYP010000003">
    <property type="protein sequence ID" value="KAH3846005.1"/>
    <property type="molecule type" value="Genomic_DNA"/>
</dbReference>
<reference evidence="1" key="2">
    <citation type="submission" date="2020-11" db="EMBL/GenBank/DDBJ databases">
        <authorList>
            <person name="McCartney M.A."/>
            <person name="Auch B."/>
            <person name="Kono T."/>
            <person name="Mallez S."/>
            <person name="Becker A."/>
            <person name="Gohl D.M."/>
            <person name="Silverstein K.A.T."/>
            <person name="Koren S."/>
            <person name="Bechman K.B."/>
            <person name="Herman A."/>
            <person name="Abrahante J.E."/>
            <person name="Garbe J."/>
        </authorList>
    </citation>
    <scope>NUCLEOTIDE SEQUENCE</scope>
    <source>
        <strain evidence="1">Duluth1</strain>
        <tissue evidence="1">Whole animal</tissue>
    </source>
</reference>
<sequence length="67" mass="7127">MYAFSPGLWADAGHDMWAWSLVVVEPLTGTVTKQCDIAPRGGSLNCKIESRSGKTGLNASAKSVVPY</sequence>
<organism evidence="1 2">
    <name type="scientific">Dreissena polymorpha</name>
    <name type="common">Zebra mussel</name>
    <name type="synonym">Mytilus polymorpha</name>
    <dbReference type="NCBI Taxonomy" id="45954"/>
    <lineage>
        <taxon>Eukaryota</taxon>
        <taxon>Metazoa</taxon>
        <taxon>Spiralia</taxon>
        <taxon>Lophotrochozoa</taxon>
        <taxon>Mollusca</taxon>
        <taxon>Bivalvia</taxon>
        <taxon>Autobranchia</taxon>
        <taxon>Heteroconchia</taxon>
        <taxon>Euheterodonta</taxon>
        <taxon>Imparidentia</taxon>
        <taxon>Neoheterodontei</taxon>
        <taxon>Myida</taxon>
        <taxon>Dreissenoidea</taxon>
        <taxon>Dreissenidae</taxon>
        <taxon>Dreissena</taxon>
    </lineage>
</organism>
<reference evidence="1" key="1">
    <citation type="journal article" date="2019" name="bioRxiv">
        <title>The Genome of the Zebra Mussel, Dreissena polymorpha: A Resource for Invasive Species Research.</title>
        <authorList>
            <person name="McCartney M.A."/>
            <person name="Auch B."/>
            <person name="Kono T."/>
            <person name="Mallez S."/>
            <person name="Zhang Y."/>
            <person name="Obille A."/>
            <person name="Becker A."/>
            <person name="Abrahante J.E."/>
            <person name="Garbe J."/>
            <person name="Badalamenti J.P."/>
            <person name="Herman A."/>
            <person name="Mangelson H."/>
            <person name="Liachko I."/>
            <person name="Sullivan S."/>
            <person name="Sone E.D."/>
            <person name="Koren S."/>
            <person name="Silverstein K.A.T."/>
            <person name="Beckman K.B."/>
            <person name="Gohl D.M."/>
        </authorList>
    </citation>
    <scope>NUCLEOTIDE SEQUENCE</scope>
    <source>
        <strain evidence="1">Duluth1</strain>
        <tissue evidence="1">Whole animal</tissue>
    </source>
</reference>
<evidence type="ECO:0000313" key="1">
    <source>
        <dbReference type="EMBL" id="KAH3846005.1"/>
    </source>
</evidence>
<protein>
    <submittedName>
        <fullName evidence="1">Uncharacterized protein</fullName>
    </submittedName>
</protein>
<dbReference type="AlphaFoldDB" id="A0A9D4KTU9"/>
<proteinExistence type="predicted"/>
<accession>A0A9D4KTU9</accession>
<keyword evidence="2" id="KW-1185">Reference proteome</keyword>
<dbReference type="Proteomes" id="UP000828390">
    <property type="component" value="Unassembled WGS sequence"/>
</dbReference>
<evidence type="ECO:0000313" key="2">
    <source>
        <dbReference type="Proteomes" id="UP000828390"/>
    </source>
</evidence>
<gene>
    <name evidence="1" type="ORF">DPMN_088300</name>
</gene>
<comment type="caution">
    <text evidence="1">The sequence shown here is derived from an EMBL/GenBank/DDBJ whole genome shotgun (WGS) entry which is preliminary data.</text>
</comment>
<name>A0A9D4KTU9_DREPO</name>